<feature type="region of interest" description="Disordered" evidence="1">
    <location>
        <begin position="1"/>
        <end position="74"/>
    </location>
</feature>
<proteinExistence type="predicted"/>
<evidence type="ECO:0008006" key="4">
    <source>
        <dbReference type="Google" id="ProtNLM"/>
    </source>
</evidence>
<organism evidence="2 3">
    <name type="scientific">Paraburkholderia ultramafica</name>
    <dbReference type="NCBI Taxonomy" id="1544867"/>
    <lineage>
        <taxon>Bacteria</taxon>
        <taxon>Pseudomonadati</taxon>
        <taxon>Pseudomonadota</taxon>
        <taxon>Betaproteobacteria</taxon>
        <taxon>Burkholderiales</taxon>
        <taxon>Burkholderiaceae</taxon>
        <taxon>Paraburkholderia</taxon>
    </lineage>
</organism>
<name>A0A6S7BJI7_9BURK</name>
<accession>A0A6S7BJI7</accession>
<dbReference type="AlphaFoldDB" id="A0A6S7BJI7"/>
<sequence>MSNRANPLASLDDDPLANLTSFQPKAAAEPRSAEEKRAIEQTAKERGFVSRKAEPIEPVPDPEIHRPRYFRNGRNEPLNFKVTKECKEHLHRLRDDLDQPLGVILEEALNALEAIKPEVIARLRQGSR</sequence>
<feature type="compositionally biased region" description="Basic and acidic residues" evidence="1">
    <location>
        <begin position="31"/>
        <end position="55"/>
    </location>
</feature>
<protein>
    <recommendedName>
        <fullName evidence="4">Stability/partitioning determinant</fullName>
    </recommendedName>
</protein>
<evidence type="ECO:0000256" key="1">
    <source>
        <dbReference type="SAM" id="MobiDB-lite"/>
    </source>
</evidence>
<dbReference type="RefSeq" id="WP_175152658.1">
    <property type="nucleotide sequence ID" value="NZ_CADIKK010000033.1"/>
</dbReference>
<evidence type="ECO:0000313" key="2">
    <source>
        <dbReference type="EMBL" id="CAB3802594.1"/>
    </source>
</evidence>
<reference evidence="2 3" key="1">
    <citation type="submission" date="2020-04" db="EMBL/GenBank/DDBJ databases">
        <authorList>
            <person name="De Canck E."/>
        </authorList>
    </citation>
    <scope>NUCLEOTIDE SEQUENCE [LARGE SCALE GENOMIC DNA]</scope>
    <source>
        <strain evidence="2 3">LMG 28614</strain>
    </source>
</reference>
<evidence type="ECO:0000313" key="3">
    <source>
        <dbReference type="Proteomes" id="UP000494365"/>
    </source>
</evidence>
<keyword evidence="3" id="KW-1185">Reference proteome</keyword>
<dbReference type="Proteomes" id="UP000494365">
    <property type="component" value="Unassembled WGS sequence"/>
</dbReference>
<gene>
    <name evidence="2" type="ORF">LMG28614_05653</name>
</gene>
<dbReference type="EMBL" id="CADIKK010000033">
    <property type="protein sequence ID" value="CAB3802594.1"/>
    <property type="molecule type" value="Genomic_DNA"/>
</dbReference>